<dbReference type="InterPro" id="IPR013228">
    <property type="entry name" value="PE-PPE_C"/>
</dbReference>
<protein>
    <recommendedName>
        <fullName evidence="2">PE-PPE domain-containing protein</fullName>
    </recommendedName>
</protein>
<evidence type="ECO:0000256" key="1">
    <source>
        <dbReference type="SAM" id="MobiDB-lite"/>
    </source>
</evidence>
<comment type="caution">
    <text evidence="3">The sequence shown here is derived from an EMBL/GenBank/DDBJ whole genome shotgun (WGS) entry which is preliminary data.</text>
</comment>
<dbReference type="Proteomes" id="UP000006072">
    <property type="component" value="Unassembled WGS sequence"/>
</dbReference>
<organism evidence="3 4">
    <name type="scientific">Mycolicibacterium vaccae ATCC 25954</name>
    <dbReference type="NCBI Taxonomy" id="1194972"/>
    <lineage>
        <taxon>Bacteria</taxon>
        <taxon>Bacillati</taxon>
        <taxon>Actinomycetota</taxon>
        <taxon>Actinomycetes</taxon>
        <taxon>Mycobacteriales</taxon>
        <taxon>Mycobacteriaceae</taxon>
        <taxon>Mycolicibacterium</taxon>
    </lineage>
</organism>
<feature type="compositionally biased region" description="Acidic residues" evidence="1">
    <location>
        <begin position="279"/>
        <end position="292"/>
    </location>
</feature>
<evidence type="ECO:0000313" key="3">
    <source>
        <dbReference type="EMBL" id="EJZ10094.1"/>
    </source>
</evidence>
<dbReference type="EMBL" id="ALQA01000017">
    <property type="protein sequence ID" value="EJZ10094.1"/>
    <property type="molecule type" value="Genomic_DNA"/>
</dbReference>
<feature type="compositionally biased region" description="Acidic residues" evidence="1">
    <location>
        <begin position="249"/>
        <end position="260"/>
    </location>
</feature>
<feature type="compositionally biased region" description="Low complexity" evidence="1">
    <location>
        <begin position="261"/>
        <end position="271"/>
    </location>
</feature>
<keyword evidence="4" id="KW-1185">Reference proteome</keyword>
<evidence type="ECO:0000259" key="2">
    <source>
        <dbReference type="Pfam" id="PF08237"/>
    </source>
</evidence>
<dbReference type="PATRIC" id="fig|1194972.3.peg.2047"/>
<gene>
    <name evidence="3" type="ORF">MVAC_10212</name>
</gene>
<dbReference type="Pfam" id="PF08237">
    <property type="entry name" value="PE-PPE"/>
    <property type="match status" value="1"/>
</dbReference>
<reference evidence="3 4" key="1">
    <citation type="journal article" date="2012" name="J. Bacteriol.">
        <title>Complete Genome Sequence of Mycobacterium vaccae Type Strain ATCC 25954.</title>
        <authorList>
            <person name="Ho Y.S."/>
            <person name="Adroub S.A."/>
            <person name="Abadi M."/>
            <person name="Al Alwan B."/>
            <person name="Alkhateeb R."/>
            <person name="Gao G."/>
            <person name="Ragab A."/>
            <person name="Ali S."/>
            <person name="van Soolingen D."/>
            <person name="Bitter W."/>
            <person name="Pain A."/>
            <person name="Abdallah A.M."/>
        </authorList>
    </citation>
    <scope>NUCLEOTIDE SEQUENCE [LARGE SCALE GENOMIC DNA]</scope>
    <source>
        <strain evidence="3 4">ATCC 25954</strain>
    </source>
</reference>
<feature type="compositionally biased region" description="Low complexity" evidence="1">
    <location>
        <begin position="342"/>
        <end position="351"/>
    </location>
</feature>
<feature type="region of interest" description="Disordered" evidence="1">
    <location>
        <begin position="246"/>
        <end position="358"/>
    </location>
</feature>
<dbReference type="HOGENOM" id="CLU_041780_2_0_11"/>
<sequence>MTVTGYTAGGTLQWDMSKAFQGHYCDSDSGNTCTPVRYLSGLPLVGESDGLRALRSAIKTSTGPTVVLGYSQGALIAADWLAQHDDAADRPSPEELSFVLFGNSLRKYGGVRPAYDIDPPTPESDYHVTDIAIEYDGAADFPDDPFNLLALANAFAGFQYVHIYGYDDVDLENDEKLVWTDGNVTYVLIRRENIPLLEPLRRLGLHELADQLNGPLKEIIDSAYDRDYPGLVDSTSEDVGVQMISADATEVDEEPTDQATDDAATMDSVSSRSERSDDAPGDVPEDAAEDRDEYPLSPDDSVDDTAPDEEDVPAETPDESTDDGADDTADDESNTDTETANDTGPDSATDSGSDDTAE</sequence>
<dbReference type="Gene3D" id="3.40.50.1820">
    <property type="entry name" value="alpha/beta hydrolase"/>
    <property type="match status" value="1"/>
</dbReference>
<feature type="domain" description="PE-PPE" evidence="2">
    <location>
        <begin position="49"/>
        <end position="225"/>
    </location>
</feature>
<dbReference type="eggNOG" id="COG5651">
    <property type="taxonomic scope" value="Bacteria"/>
</dbReference>
<dbReference type="AlphaFoldDB" id="K0VG25"/>
<feature type="compositionally biased region" description="Acidic residues" evidence="1">
    <location>
        <begin position="300"/>
        <end position="335"/>
    </location>
</feature>
<accession>K0VG25</accession>
<evidence type="ECO:0000313" key="4">
    <source>
        <dbReference type="Proteomes" id="UP000006072"/>
    </source>
</evidence>
<dbReference type="InterPro" id="IPR029058">
    <property type="entry name" value="AB_hydrolase_fold"/>
</dbReference>
<name>K0VG25_MYCVA</name>
<dbReference type="SUPFAM" id="SSF53474">
    <property type="entry name" value="alpha/beta-Hydrolases"/>
    <property type="match status" value="1"/>
</dbReference>
<proteinExistence type="predicted"/>